<dbReference type="InterPro" id="IPR019530">
    <property type="entry name" value="Intra-flagellar_transport_57"/>
</dbReference>
<dbReference type="Proteomes" id="UP000267029">
    <property type="component" value="Unassembled WGS sequence"/>
</dbReference>
<evidence type="ECO:0000256" key="2">
    <source>
        <dbReference type="ARBA" id="ARBA00009415"/>
    </source>
</evidence>
<dbReference type="GO" id="GO:1905515">
    <property type="term" value="P:non-motile cilium assembly"/>
    <property type="evidence" value="ECO:0007669"/>
    <property type="project" value="TreeGrafter"/>
</dbReference>
<dbReference type="GO" id="GO:0005794">
    <property type="term" value="C:Golgi apparatus"/>
    <property type="evidence" value="ECO:0007669"/>
    <property type="project" value="TreeGrafter"/>
</dbReference>
<sequence>MDIGKTDAEYPDDTALLSSAAHNNSNLPLFLPFQMMESLLEKLKLLEYEHTYCNPNRIKGFSKLHFAIPTNPGEQFNSFVSLSAWLIGQSGHYIEQPQEHDDPNATIATILDSLRTLTGQTPDFPPSKLKSGCGEYCIQVLDLLADTAVKNRNLNYDPPQIEQDDEESLSDRLNIVDRSSQVDDVTASTPENDDLVEWTVNKAGILPEVRVGICDSEVEAEIEETGDELRPMDLKYLDKSQTNVNEVHGENINSEDPCFVDPHGPFGGLLMGTASYYRSRGGSEGTPDSFSGACRGILEPTVEPGEWQMEVERVLPQLRIVSRPETKDWRGHLDQVNNHRKEIDSCFKDSRSHLQRLQEDLSRGLDKINSREKYINTQIDQILAEYRCVQDRLCRMKERYNQASGGITKRSKVLTELSDELERVKQEMDQRGSSMTDSSPVVRIKQAIQRLKAENVAMEIRIGVLEHTLLRMHLRAREESQKPLFMHPYPLEEAGGRLLASGSKGGDNKVSY</sequence>
<name>A0A0R3U788_MESCO</name>
<dbReference type="Pfam" id="PF10498">
    <property type="entry name" value="IFT57"/>
    <property type="match status" value="1"/>
</dbReference>
<dbReference type="OrthoDB" id="423881at2759"/>
<dbReference type="PANTHER" id="PTHR16011">
    <property type="entry name" value="IFT57/HIPPI"/>
    <property type="match status" value="1"/>
</dbReference>
<evidence type="ECO:0000313" key="6">
    <source>
        <dbReference type="Proteomes" id="UP000267029"/>
    </source>
</evidence>
<dbReference type="EMBL" id="UXSR01000473">
    <property type="protein sequence ID" value="VDD76681.1"/>
    <property type="molecule type" value="Genomic_DNA"/>
</dbReference>
<dbReference type="GO" id="GO:0042073">
    <property type="term" value="P:intraciliary transport"/>
    <property type="evidence" value="ECO:0007669"/>
    <property type="project" value="TreeGrafter"/>
</dbReference>
<dbReference type="GO" id="GO:0005815">
    <property type="term" value="C:microtubule organizing center"/>
    <property type="evidence" value="ECO:0007669"/>
    <property type="project" value="TreeGrafter"/>
</dbReference>
<evidence type="ECO:0000313" key="5">
    <source>
        <dbReference type="EMBL" id="VDD76681.1"/>
    </source>
</evidence>
<dbReference type="PANTHER" id="PTHR16011:SF0">
    <property type="entry name" value="INTRAFLAGELLAR TRANSPORT PROTEIN 57 HOMOLOG"/>
    <property type="match status" value="1"/>
</dbReference>
<proteinExistence type="inferred from homology"/>
<reference evidence="5 6" key="1">
    <citation type="submission" date="2018-10" db="EMBL/GenBank/DDBJ databases">
        <authorList>
            <consortium name="Pathogen Informatics"/>
        </authorList>
    </citation>
    <scope>NUCLEOTIDE SEQUENCE [LARGE SCALE GENOMIC DNA]</scope>
</reference>
<gene>
    <name evidence="5" type="ORF">MCOS_LOCUS2684</name>
</gene>
<dbReference type="GO" id="GO:0005929">
    <property type="term" value="C:cilium"/>
    <property type="evidence" value="ECO:0007669"/>
    <property type="project" value="UniProtKB-SubCell"/>
</dbReference>
<evidence type="ECO:0000256" key="1">
    <source>
        <dbReference type="ARBA" id="ARBA00004138"/>
    </source>
</evidence>
<dbReference type="STRING" id="53468.A0A0R3U788"/>
<accession>A0A0R3U788</accession>
<keyword evidence="3" id="KW-0969">Cilium</keyword>
<comment type="similarity">
    <text evidence="2">Belongs to the IFT57 family.</text>
</comment>
<organism evidence="5 6">
    <name type="scientific">Mesocestoides corti</name>
    <name type="common">Flatworm</name>
    <dbReference type="NCBI Taxonomy" id="53468"/>
    <lineage>
        <taxon>Eukaryota</taxon>
        <taxon>Metazoa</taxon>
        <taxon>Spiralia</taxon>
        <taxon>Lophotrochozoa</taxon>
        <taxon>Platyhelminthes</taxon>
        <taxon>Cestoda</taxon>
        <taxon>Eucestoda</taxon>
        <taxon>Cyclophyllidea</taxon>
        <taxon>Mesocestoididae</taxon>
        <taxon>Mesocestoides</taxon>
    </lineage>
</organism>
<evidence type="ECO:0008006" key="7">
    <source>
        <dbReference type="Google" id="ProtNLM"/>
    </source>
</evidence>
<keyword evidence="6" id="KW-1185">Reference proteome</keyword>
<evidence type="ECO:0000256" key="4">
    <source>
        <dbReference type="ARBA" id="ARBA00023273"/>
    </source>
</evidence>
<keyword evidence="4" id="KW-0966">Cell projection</keyword>
<evidence type="ECO:0000256" key="3">
    <source>
        <dbReference type="ARBA" id="ARBA00023069"/>
    </source>
</evidence>
<comment type="subcellular location">
    <subcellularLocation>
        <location evidence="1">Cell projection</location>
        <location evidence="1">Cilium</location>
    </subcellularLocation>
</comment>
<protein>
    <recommendedName>
        <fullName evidence="7">Intraflagellar transport protein 57 homolog</fullName>
    </recommendedName>
</protein>
<dbReference type="AlphaFoldDB" id="A0A0R3U788"/>
<dbReference type="GO" id="GO:0030992">
    <property type="term" value="C:intraciliary transport particle B"/>
    <property type="evidence" value="ECO:0007669"/>
    <property type="project" value="TreeGrafter"/>
</dbReference>